<evidence type="ECO:0000256" key="1">
    <source>
        <dbReference type="PROSITE-ProRule" id="PRU00325"/>
    </source>
</evidence>
<organism evidence="3 4">
    <name type="scientific">Polyangium mundeleinium</name>
    <dbReference type="NCBI Taxonomy" id="2995306"/>
    <lineage>
        <taxon>Bacteria</taxon>
        <taxon>Pseudomonadati</taxon>
        <taxon>Myxococcota</taxon>
        <taxon>Polyangia</taxon>
        <taxon>Polyangiales</taxon>
        <taxon>Polyangiaceae</taxon>
        <taxon>Polyangium</taxon>
    </lineage>
</organism>
<sequence length="105" mass="11157">MTWFSSLTVAGIQALAPDARALADAKKLAKASAWRRLGREGDAVWGVALGSKGDAYAVFARSAEDARCSCPSRKRPCKHALGLLLLAASGHTFMEEALPAGHRYT</sequence>
<keyword evidence="1" id="KW-0863">Zinc-finger</keyword>
<keyword evidence="4" id="KW-1185">Reference proteome</keyword>
<gene>
    <name evidence="3" type="ORF">POL67_21475</name>
</gene>
<evidence type="ECO:0000259" key="2">
    <source>
        <dbReference type="PROSITE" id="PS50966"/>
    </source>
</evidence>
<reference evidence="3 4" key="1">
    <citation type="submission" date="2022-11" db="EMBL/GenBank/DDBJ databases">
        <title>Minimal conservation of predation-associated metabolite biosynthetic gene clusters underscores biosynthetic potential of Myxococcota including descriptions for ten novel species: Archangium lansinium sp. nov., Myxococcus landrumus sp. nov., Nannocystis bai.</title>
        <authorList>
            <person name="Ahearne A."/>
            <person name="Stevens C."/>
            <person name="Dowd S."/>
        </authorList>
    </citation>
    <scope>NUCLEOTIDE SEQUENCE [LARGE SCALE GENOMIC DNA]</scope>
    <source>
        <strain evidence="3 4">RJM3</strain>
    </source>
</reference>
<keyword evidence="1" id="KW-0862">Zinc</keyword>
<name>A0ABT5EQ04_9BACT</name>
<comment type="caution">
    <text evidence="3">The sequence shown here is derived from an EMBL/GenBank/DDBJ whole genome shotgun (WGS) entry which is preliminary data.</text>
</comment>
<keyword evidence="1" id="KW-0479">Metal-binding</keyword>
<accession>A0ABT5EQ04</accession>
<dbReference type="InterPro" id="IPR007527">
    <property type="entry name" value="Znf_SWIM"/>
</dbReference>
<dbReference type="PROSITE" id="PS50966">
    <property type="entry name" value="ZF_SWIM"/>
    <property type="match status" value="1"/>
</dbReference>
<dbReference type="EMBL" id="JAQNDO010000001">
    <property type="protein sequence ID" value="MDC0743914.1"/>
    <property type="molecule type" value="Genomic_DNA"/>
</dbReference>
<dbReference type="Proteomes" id="UP001221411">
    <property type="component" value="Unassembled WGS sequence"/>
</dbReference>
<proteinExistence type="predicted"/>
<feature type="domain" description="SWIM-type" evidence="2">
    <location>
        <begin position="56"/>
        <end position="88"/>
    </location>
</feature>
<dbReference type="RefSeq" id="WP_271919915.1">
    <property type="nucleotide sequence ID" value="NZ_JAQNDO010000001.1"/>
</dbReference>
<evidence type="ECO:0000313" key="4">
    <source>
        <dbReference type="Proteomes" id="UP001221411"/>
    </source>
</evidence>
<dbReference type="Pfam" id="PF04434">
    <property type="entry name" value="SWIM"/>
    <property type="match status" value="1"/>
</dbReference>
<protein>
    <submittedName>
        <fullName evidence="3">SWIM zinc finger family protein</fullName>
    </submittedName>
</protein>
<evidence type="ECO:0000313" key="3">
    <source>
        <dbReference type="EMBL" id="MDC0743914.1"/>
    </source>
</evidence>